<reference evidence="1" key="1">
    <citation type="submission" date="2021-02" db="EMBL/GenBank/DDBJ databases">
        <authorList>
            <consortium name="DOE Joint Genome Institute"/>
            <person name="Ahrendt S."/>
            <person name="Looney B.P."/>
            <person name="Miyauchi S."/>
            <person name="Morin E."/>
            <person name="Drula E."/>
            <person name="Courty P.E."/>
            <person name="Chicoki N."/>
            <person name="Fauchery L."/>
            <person name="Kohler A."/>
            <person name="Kuo A."/>
            <person name="Labutti K."/>
            <person name="Pangilinan J."/>
            <person name="Lipzen A."/>
            <person name="Riley R."/>
            <person name="Andreopoulos W."/>
            <person name="He G."/>
            <person name="Johnson J."/>
            <person name="Barry K.W."/>
            <person name="Grigoriev I.V."/>
            <person name="Nagy L."/>
            <person name="Hibbett D."/>
            <person name="Henrissat B."/>
            <person name="Matheny P.B."/>
            <person name="Labbe J."/>
            <person name="Martin F."/>
        </authorList>
    </citation>
    <scope>NUCLEOTIDE SEQUENCE</scope>
    <source>
        <strain evidence="1">FP105234-sp</strain>
    </source>
</reference>
<evidence type="ECO:0000313" key="1">
    <source>
        <dbReference type="EMBL" id="KAI0038764.1"/>
    </source>
</evidence>
<protein>
    <submittedName>
        <fullName evidence="1">Uncharacterized protein</fullName>
    </submittedName>
</protein>
<evidence type="ECO:0000313" key="2">
    <source>
        <dbReference type="Proteomes" id="UP000814033"/>
    </source>
</evidence>
<accession>A0ACB8R3T1</accession>
<keyword evidence="2" id="KW-1185">Reference proteome</keyword>
<dbReference type="EMBL" id="MU276417">
    <property type="protein sequence ID" value="KAI0038764.1"/>
    <property type="molecule type" value="Genomic_DNA"/>
</dbReference>
<gene>
    <name evidence="1" type="ORF">FA95DRAFT_1613115</name>
</gene>
<reference evidence="1" key="2">
    <citation type="journal article" date="2022" name="New Phytol.">
        <title>Evolutionary transition to the ectomycorrhizal habit in the genomes of a hyperdiverse lineage of mushroom-forming fungi.</title>
        <authorList>
            <person name="Looney B."/>
            <person name="Miyauchi S."/>
            <person name="Morin E."/>
            <person name="Drula E."/>
            <person name="Courty P.E."/>
            <person name="Kohler A."/>
            <person name="Kuo A."/>
            <person name="LaButti K."/>
            <person name="Pangilinan J."/>
            <person name="Lipzen A."/>
            <person name="Riley R."/>
            <person name="Andreopoulos W."/>
            <person name="He G."/>
            <person name="Johnson J."/>
            <person name="Nolan M."/>
            <person name="Tritt A."/>
            <person name="Barry K.W."/>
            <person name="Grigoriev I.V."/>
            <person name="Nagy L.G."/>
            <person name="Hibbett D."/>
            <person name="Henrissat B."/>
            <person name="Matheny P.B."/>
            <person name="Labbe J."/>
            <person name="Martin F.M."/>
        </authorList>
    </citation>
    <scope>NUCLEOTIDE SEQUENCE</scope>
    <source>
        <strain evidence="1">FP105234-sp</strain>
    </source>
</reference>
<dbReference type="Proteomes" id="UP000814033">
    <property type="component" value="Unassembled WGS sequence"/>
</dbReference>
<organism evidence="1 2">
    <name type="scientific">Auriscalpium vulgare</name>
    <dbReference type="NCBI Taxonomy" id="40419"/>
    <lineage>
        <taxon>Eukaryota</taxon>
        <taxon>Fungi</taxon>
        <taxon>Dikarya</taxon>
        <taxon>Basidiomycota</taxon>
        <taxon>Agaricomycotina</taxon>
        <taxon>Agaricomycetes</taxon>
        <taxon>Russulales</taxon>
        <taxon>Auriscalpiaceae</taxon>
        <taxon>Auriscalpium</taxon>
    </lineage>
</organism>
<proteinExistence type="predicted"/>
<sequence length="796" mass="86902">MAKKKKGAASRGPKTWASGTKWTFLASRRDEYLQAKEANTTGVFYDNLVLMWLLKYGYDLPINEDIALDVPDPTDDDLANARAAGDSDVNEEEQARRDALRMELKTKIGNWYRYHCNKVVKDEDRHDDWAQKLLQSAVSPPKRAQAYHYYSRKYFDTRVKAAFHTGWEAKQAEARAAGLPPLDDKKKFAYQGSVTRQKYTFESDSFKEEMARHIEEEYQAALAEYNRRYVDQPQTAEQYGVALNSAYSVLQPLADLISRRYGMVSAIYIAGPSPHKNGAIGAYTVQSGKTIGVLEQTWPEFDPKGHEQFSAAFIKFAGMCFTGDTCKSRALPTAESAEESDALDEQSRSGSESPPPTSLSVTPPALPSSPSSEPSTVPAPSFSSSRSTLSAVPAGVQAAASTGPIRTSTAPTNLSEPTPPAPANSSEPPAPATSALGSSAQSSSVEARASSPPLPLVSFTPLASTAPLSTQVIADARSDPSPSISTVSDAEIDPRLFDQNAATSTTSTAPTSASPPAAAALVTHSPPSSLEQPDGRRGRLLGGHGPFFFPPTTLAPPQPMDQSTDDSAHAQCHVTNVSEAVARDGTPIHKSAYQFLKALEFGPQWDALVEEYFRFEAMHGFKEEGGRLASSTSTNKRPTEIGHWVRCARPWTHKIVDPVKFGIQWWIWFKALVPSDQLTGAGRVVRLDDSDWSLFERPGHNGLLNLVIGFAWWGTELRTRDGMPRSMYQSFDHALDDVRWILQALCAKGCNQPEPDRHSDSANEHDDETEEQSTTSSGKRAASKAGGRKSAKRRRG</sequence>
<name>A0ACB8R3T1_9AGAM</name>
<comment type="caution">
    <text evidence="1">The sequence shown here is derived from an EMBL/GenBank/DDBJ whole genome shotgun (WGS) entry which is preliminary data.</text>
</comment>